<organism evidence="3 4">
    <name type="scientific">Portunus trituberculatus</name>
    <name type="common">Swimming crab</name>
    <name type="synonym">Neptunus trituberculatus</name>
    <dbReference type="NCBI Taxonomy" id="210409"/>
    <lineage>
        <taxon>Eukaryota</taxon>
        <taxon>Metazoa</taxon>
        <taxon>Ecdysozoa</taxon>
        <taxon>Arthropoda</taxon>
        <taxon>Crustacea</taxon>
        <taxon>Multicrustacea</taxon>
        <taxon>Malacostraca</taxon>
        <taxon>Eumalacostraca</taxon>
        <taxon>Eucarida</taxon>
        <taxon>Decapoda</taxon>
        <taxon>Pleocyemata</taxon>
        <taxon>Brachyura</taxon>
        <taxon>Eubrachyura</taxon>
        <taxon>Portunoidea</taxon>
        <taxon>Portunidae</taxon>
        <taxon>Portuninae</taxon>
        <taxon>Portunus</taxon>
    </lineage>
</organism>
<dbReference type="EMBL" id="VSRR010001077">
    <property type="protein sequence ID" value="MPC22348.1"/>
    <property type="molecule type" value="Genomic_DNA"/>
</dbReference>
<evidence type="ECO:0008006" key="5">
    <source>
        <dbReference type="Google" id="ProtNLM"/>
    </source>
</evidence>
<evidence type="ECO:0000256" key="1">
    <source>
        <dbReference type="SAM" id="MobiDB-lite"/>
    </source>
</evidence>
<evidence type="ECO:0000313" key="4">
    <source>
        <dbReference type="Proteomes" id="UP000324222"/>
    </source>
</evidence>
<dbReference type="AlphaFoldDB" id="A0A5B7DLM4"/>
<feature type="region of interest" description="Disordered" evidence="1">
    <location>
        <begin position="93"/>
        <end position="119"/>
    </location>
</feature>
<dbReference type="Proteomes" id="UP000324222">
    <property type="component" value="Unassembled WGS sequence"/>
</dbReference>
<feature type="compositionally biased region" description="Basic and acidic residues" evidence="1">
    <location>
        <begin position="101"/>
        <end position="119"/>
    </location>
</feature>
<accession>A0A5B7DLM4</accession>
<keyword evidence="4" id="KW-1185">Reference proteome</keyword>
<comment type="caution">
    <text evidence="3">The sequence shown here is derived from an EMBL/GenBank/DDBJ whole genome shotgun (WGS) entry which is preliminary data.</text>
</comment>
<feature type="chain" id="PRO_5022929500" description="Secreted protein" evidence="2">
    <location>
        <begin position="19"/>
        <end position="119"/>
    </location>
</feature>
<feature type="signal peptide" evidence="2">
    <location>
        <begin position="1"/>
        <end position="18"/>
    </location>
</feature>
<proteinExistence type="predicted"/>
<evidence type="ECO:0000256" key="2">
    <source>
        <dbReference type="SAM" id="SignalP"/>
    </source>
</evidence>
<protein>
    <recommendedName>
        <fullName evidence="5">Secreted protein</fullName>
    </recommendedName>
</protein>
<evidence type="ECO:0000313" key="3">
    <source>
        <dbReference type="EMBL" id="MPC22348.1"/>
    </source>
</evidence>
<name>A0A5B7DLM4_PORTR</name>
<gene>
    <name evidence="3" type="ORF">E2C01_015360</name>
</gene>
<keyword evidence="2" id="KW-0732">Signal</keyword>
<reference evidence="3 4" key="1">
    <citation type="submission" date="2019-05" db="EMBL/GenBank/DDBJ databases">
        <title>Another draft genome of Portunus trituberculatus and its Hox gene families provides insights of decapod evolution.</title>
        <authorList>
            <person name="Jeong J.-H."/>
            <person name="Song I."/>
            <person name="Kim S."/>
            <person name="Choi T."/>
            <person name="Kim D."/>
            <person name="Ryu S."/>
            <person name="Kim W."/>
        </authorList>
    </citation>
    <scope>NUCLEOTIDE SEQUENCE [LARGE SCALE GENOMIC DNA]</scope>
    <source>
        <tissue evidence="3">Muscle</tissue>
    </source>
</reference>
<sequence>MLPCDILYLNIVLSGAAGEILVMLLTCPHSAALTENCSTCCCAPCHHNLKTAAAIISTSGGREKCHFHWWRDCLARCRAAARCQSRDVLGKAAGHGGHSAPGDHMKATRGHSGRDHCHT</sequence>